<dbReference type="EMBL" id="MGFX01000003">
    <property type="protein sequence ID" value="OGM15525.1"/>
    <property type="molecule type" value="Genomic_DNA"/>
</dbReference>
<evidence type="ECO:0000256" key="3">
    <source>
        <dbReference type="ARBA" id="ARBA00022475"/>
    </source>
</evidence>
<dbReference type="PANTHER" id="PTHR30250">
    <property type="entry name" value="PST FAMILY PREDICTED COLANIC ACID TRANSPORTER"/>
    <property type="match status" value="1"/>
</dbReference>
<name>A0A1F7XMM7_9BACT</name>
<evidence type="ECO:0000256" key="7">
    <source>
        <dbReference type="SAM" id="Phobius"/>
    </source>
</evidence>
<evidence type="ECO:0000256" key="1">
    <source>
        <dbReference type="ARBA" id="ARBA00004651"/>
    </source>
</evidence>
<keyword evidence="5 7" id="KW-1133">Transmembrane helix</keyword>
<dbReference type="STRING" id="1802485.A2V97_02485"/>
<comment type="caution">
    <text evidence="8">The sequence shown here is derived from an EMBL/GenBank/DDBJ whole genome shotgun (WGS) entry which is preliminary data.</text>
</comment>
<keyword evidence="3" id="KW-1003">Cell membrane</keyword>
<dbReference type="InterPro" id="IPR050833">
    <property type="entry name" value="Poly_Biosynth_Transport"/>
</dbReference>
<comment type="subcellular location">
    <subcellularLocation>
        <location evidence="1">Cell membrane</location>
        <topology evidence="1">Multi-pass membrane protein</topology>
    </subcellularLocation>
</comment>
<feature type="transmembrane region" description="Helical" evidence="7">
    <location>
        <begin position="332"/>
        <end position="355"/>
    </location>
</feature>
<feature type="transmembrane region" description="Helical" evidence="7">
    <location>
        <begin position="221"/>
        <end position="239"/>
    </location>
</feature>
<sequence length="522" mass="57830">MAEIEGSQEHLDLPAKNRTMRRLRTVPGAEWQDSVGPTDEITLETVKARAVRGVVVLTGRTFFLQILSFAAWIFLSIFLDAKEIGLFFIVSAVVNFLRYFSDIGLAAALIQKKEKIEELDLRTTFTVQQILVILLLIVLFILSPYLKNYYSLSFEGLLLLYALGASFVFASLKTIPSVLLERELHFGKLVIPDVLENLVYNFSAVGFAYLGFGMRSFTYAVLLRGVIGLIAIYIIRPWIPGLAFSRQSLKKLLKFGVPYQLNSFLATIKDDGLIAFLGGILGPLGIGYLGWAQKWAQTPLRLFMDNVLKVTFPAFSRMQDEKDELVRTVTRSIFFVCFLVFPAVVGILVLAPFMVKIIPRYEKWEPALIPLFLVSVNVFFAAATTQLTNLLNAIGKIKTTFKLMIMWTVLTWVLIPYLAYRSGVNGAALGYALVGASSVVAIYIARKAVPFSLWNGVGKPAMATLLMGIVLLIARSLLTVSLSSVAVMVILGGGVYFAASYILVGRSLVEDVKKSIKNLKGK</sequence>
<proteinExistence type="inferred from homology"/>
<evidence type="ECO:0000313" key="8">
    <source>
        <dbReference type="EMBL" id="OGM15525.1"/>
    </source>
</evidence>
<evidence type="ECO:0000313" key="9">
    <source>
        <dbReference type="Proteomes" id="UP000177382"/>
    </source>
</evidence>
<gene>
    <name evidence="8" type="ORF">A2V97_02485</name>
</gene>
<feature type="transmembrane region" description="Helical" evidence="7">
    <location>
        <begin position="130"/>
        <end position="146"/>
    </location>
</feature>
<feature type="transmembrane region" description="Helical" evidence="7">
    <location>
        <begin position="62"/>
        <end position="79"/>
    </location>
</feature>
<evidence type="ECO:0000256" key="4">
    <source>
        <dbReference type="ARBA" id="ARBA00022692"/>
    </source>
</evidence>
<feature type="transmembrane region" description="Helical" evidence="7">
    <location>
        <begin position="457"/>
        <end position="478"/>
    </location>
</feature>
<dbReference type="Pfam" id="PF13440">
    <property type="entry name" value="Polysacc_synt_3"/>
    <property type="match status" value="1"/>
</dbReference>
<dbReference type="AlphaFoldDB" id="A0A1F7XMM7"/>
<feature type="transmembrane region" description="Helical" evidence="7">
    <location>
        <begin position="367"/>
        <end position="391"/>
    </location>
</feature>
<feature type="transmembrane region" description="Helical" evidence="7">
    <location>
        <begin position="403"/>
        <end position="420"/>
    </location>
</feature>
<evidence type="ECO:0000256" key="2">
    <source>
        <dbReference type="ARBA" id="ARBA00007430"/>
    </source>
</evidence>
<dbReference type="Proteomes" id="UP000177382">
    <property type="component" value="Unassembled WGS sequence"/>
</dbReference>
<feature type="transmembrane region" description="Helical" evidence="7">
    <location>
        <begin position="86"/>
        <end position="110"/>
    </location>
</feature>
<dbReference type="GO" id="GO:0005886">
    <property type="term" value="C:plasma membrane"/>
    <property type="evidence" value="ECO:0007669"/>
    <property type="project" value="UniProtKB-SubCell"/>
</dbReference>
<accession>A0A1F7XMM7</accession>
<evidence type="ECO:0000256" key="6">
    <source>
        <dbReference type="ARBA" id="ARBA00023136"/>
    </source>
</evidence>
<evidence type="ECO:0000256" key="5">
    <source>
        <dbReference type="ARBA" id="ARBA00022989"/>
    </source>
</evidence>
<feature type="transmembrane region" description="Helical" evidence="7">
    <location>
        <begin position="484"/>
        <end position="504"/>
    </location>
</feature>
<feature type="transmembrane region" description="Helical" evidence="7">
    <location>
        <begin position="272"/>
        <end position="291"/>
    </location>
</feature>
<feature type="transmembrane region" description="Helical" evidence="7">
    <location>
        <begin position="198"/>
        <end position="214"/>
    </location>
</feature>
<keyword evidence="4 7" id="KW-0812">Transmembrane</keyword>
<dbReference type="PANTHER" id="PTHR30250:SF10">
    <property type="entry name" value="LIPOPOLYSACCHARIDE BIOSYNTHESIS PROTEIN WZXC"/>
    <property type="match status" value="1"/>
</dbReference>
<keyword evidence="6 7" id="KW-0472">Membrane</keyword>
<feature type="transmembrane region" description="Helical" evidence="7">
    <location>
        <begin position="426"/>
        <end position="445"/>
    </location>
</feature>
<protein>
    <submittedName>
        <fullName evidence="8">Uncharacterized protein</fullName>
    </submittedName>
</protein>
<organism evidence="8 9">
    <name type="scientific">Candidatus Woesebacteria bacterium RBG_16_42_24</name>
    <dbReference type="NCBI Taxonomy" id="1802485"/>
    <lineage>
        <taxon>Bacteria</taxon>
        <taxon>Candidatus Woeseibacteriota</taxon>
    </lineage>
</organism>
<reference evidence="8 9" key="1">
    <citation type="journal article" date="2016" name="Nat. Commun.">
        <title>Thousands of microbial genomes shed light on interconnected biogeochemical processes in an aquifer system.</title>
        <authorList>
            <person name="Anantharaman K."/>
            <person name="Brown C.T."/>
            <person name="Hug L.A."/>
            <person name="Sharon I."/>
            <person name="Castelle C.J."/>
            <person name="Probst A.J."/>
            <person name="Thomas B.C."/>
            <person name="Singh A."/>
            <person name="Wilkins M.J."/>
            <person name="Karaoz U."/>
            <person name="Brodie E.L."/>
            <person name="Williams K.H."/>
            <person name="Hubbard S.S."/>
            <person name="Banfield J.F."/>
        </authorList>
    </citation>
    <scope>NUCLEOTIDE SEQUENCE [LARGE SCALE GENOMIC DNA]</scope>
</reference>
<feature type="transmembrane region" description="Helical" evidence="7">
    <location>
        <begin position="158"/>
        <end position="178"/>
    </location>
</feature>
<comment type="similarity">
    <text evidence="2">Belongs to the polysaccharide synthase family.</text>
</comment>